<dbReference type="RefSeq" id="WP_390307776.1">
    <property type="nucleotide sequence ID" value="NZ_JBHRRZ010000039.1"/>
</dbReference>
<keyword evidence="4" id="KW-0167">Capsid protein</keyword>
<comment type="subcellular location">
    <subcellularLocation>
        <location evidence="2">Spore coat</location>
    </subcellularLocation>
</comment>
<accession>A0ABV7AA11</accession>
<evidence type="ECO:0000256" key="3">
    <source>
        <dbReference type="ARBA" id="ARBA00024344"/>
    </source>
</evidence>
<dbReference type="Gene3D" id="1.20.1260.10">
    <property type="match status" value="1"/>
</dbReference>
<evidence type="ECO:0000256" key="1">
    <source>
        <dbReference type="ARBA" id="ARBA00022969"/>
    </source>
</evidence>
<dbReference type="Pfam" id="PF07875">
    <property type="entry name" value="Coat_F"/>
    <property type="match status" value="1"/>
</dbReference>
<organism evidence="4 5">
    <name type="scientific">Virgibacillus sediminis</name>
    <dbReference type="NCBI Taxonomy" id="202260"/>
    <lineage>
        <taxon>Bacteria</taxon>
        <taxon>Bacillati</taxon>
        <taxon>Bacillota</taxon>
        <taxon>Bacilli</taxon>
        <taxon>Bacillales</taxon>
        <taxon>Bacillaceae</taxon>
        <taxon>Virgibacillus</taxon>
    </lineage>
</organism>
<sequence>MEGNQLSKKDQTIVTDMLFESKAGIKDIATAISETTSSDIRSLLREELRTAIQHQEQIYSFMQEHGLYDSYDISKQIEKDVRNADMAINQTGGE</sequence>
<gene>
    <name evidence="4" type="ORF">ACFODW_15900</name>
</gene>
<keyword evidence="5" id="KW-1185">Reference proteome</keyword>
<evidence type="ECO:0000313" key="5">
    <source>
        <dbReference type="Proteomes" id="UP001595387"/>
    </source>
</evidence>
<dbReference type="InterPro" id="IPR012347">
    <property type="entry name" value="Ferritin-like"/>
</dbReference>
<dbReference type="InterPro" id="IPR012851">
    <property type="entry name" value="Spore_coat_CotF-like"/>
</dbReference>
<name>A0ABV7AA11_9BACI</name>
<dbReference type="PANTHER" id="PTHR39183">
    <property type="entry name" value="SPORE COAT PROTEIN F-LIKE PROTEIN YHCQ"/>
    <property type="match status" value="1"/>
</dbReference>
<dbReference type="Proteomes" id="UP001595387">
    <property type="component" value="Unassembled WGS sequence"/>
</dbReference>
<comment type="caution">
    <text evidence="4">The sequence shown here is derived from an EMBL/GenBank/DDBJ whole genome shotgun (WGS) entry which is preliminary data.</text>
</comment>
<evidence type="ECO:0000256" key="2">
    <source>
        <dbReference type="ARBA" id="ARBA00024325"/>
    </source>
</evidence>
<dbReference type="EMBL" id="JBHRRZ010000039">
    <property type="protein sequence ID" value="MFC2949806.1"/>
    <property type="molecule type" value="Genomic_DNA"/>
</dbReference>
<keyword evidence="1" id="KW-0749">Sporulation</keyword>
<reference evidence="5" key="1">
    <citation type="journal article" date="2019" name="Int. J. Syst. Evol. Microbiol.">
        <title>The Global Catalogue of Microorganisms (GCM) 10K type strain sequencing project: providing services to taxonomists for standard genome sequencing and annotation.</title>
        <authorList>
            <consortium name="The Broad Institute Genomics Platform"/>
            <consortium name="The Broad Institute Genome Sequencing Center for Infectious Disease"/>
            <person name="Wu L."/>
            <person name="Ma J."/>
        </authorList>
    </citation>
    <scope>NUCLEOTIDE SEQUENCE [LARGE SCALE GENOMIC DNA]</scope>
    <source>
        <strain evidence="5">KCTC 13193</strain>
    </source>
</reference>
<dbReference type="PANTHER" id="PTHR39183:SF1">
    <property type="entry name" value="SPORE COAT PROTEIN F-LIKE PROTEIN YHCQ"/>
    <property type="match status" value="1"/>
</dbReference>
<evidence type="ECO:0000313" key="4">
    <source>
        <dbReference type="EMBL" id="MFC2949806.1"/>
    </source>
</evidence>
<protein>
    <submittedName>
        <fullName evidence="4">Spore coat protein</fullName>
    </submittedName>
</protein>
<proteinExistence type="inferred from homology"/>
<keyword evidence="4" id="KW-0946">Virion</keyword>
<comment type="similarity">
    <text evidence="3">Belongs to the CotF family.</text>
</comment>